<keyword evidence="1" id="KW-0812">Transmembrane</keyword>
<reference evidence="2 3" key="1">
    <citation type="journal article" date="2020" name="Nat. Commun.">
        <title>Genome of Tripterygium wilfordii and identification of cytochrome P450 involved in triptolide biosynthesis.</title>
        <authorList>
            <person name="Tu L."/>
            <person name="Su P."/>
            <person name="Zhang Z."/>
            <person name="Gao L."/>
            <person name="Wang J."/>
            <person name="Hu T."/>
            <person name="Zhou J."/>
            <person name="Zhang Y."/>
            <person name="Zhao Y."/>
            <person name="Liu Y."/>
            <person name="Song Y."/>
            <person name="Tong Y."/>
            <person name="Lu Y."/>
            <person name="Yang J."/>
            <person name="Xu C."/>
            <person name="Jia M."/>
            <person name="Peters R.J."/>
            <person name="Huang L."/>
            <person name="Gao W."/>
        </authorList>
    </citation>
    <scope>NUCLEOTIDE SEQUENCE [LARGE SCALE GENOMIC DNA]</scope>
    <source>
        <strain evidence="3">cv. XIE 37</strain>
        <tissue evidence="2">Leaf</tissue>
    </source>
</reference>
<accession>A0A7J7DJ51</accession>
<dbReference type="AlphaFoldDB" id="A0A7J7DJ51"/>
<feature type="transmembrane region" description="Helical" evidence="1">
    <location>
        <begin position="99"/>
        <end position="120"/>
    </location>
</feature>
<protein>
    <submittedName>
        <fullName evidence="2">Uncharacterized protein</fullName>
    </submittedName>
</protein>
<evidence type="ECO:0000313" key="2">
    <source>
        <dbReference type="EMBL" id="KAF5746319.1"/>
    </source>
</evidence>
<evidence type="ECO:0000313" key="3">
    <source>
        <dbReference type="Proteomes" id="UP000593562"/>
    </source>
</evidence>
<keyword evidence="1" id="KW-0472">Membrane</keyword>
<comment type="caution">
    <text evidence="2">The sequence shown here is derived from an EMBL/GenBank/DDBJ whole genome shotgun (WGS) entry which is preliminary data.</text>
</comment>
<dbReference type="PANTHER" id="PTHR36807:SF2">
    <property type="entry name" value="PHOSPHOGLYCOLATE PHOSPHATASE"/>
    <property type="match status" value="1"/>
</dbReference>
<evidence type="ECO:0000256" key="1">
    <source>
        <dbReference type="SAM" id="Phobius"/>
    </source>
</evidence>
<dbReference type="EMBL" id="JAAARO010000006">
    <property type="protein sequence ID" value="KAF5746319.1"/>
    <property type="molecule type" value="Genomic_DNA"/>
</dbReference>
<name>A0A7J7DJ51_TRIWF</name>
<dbReference type="PANTHER" id="PTHR36807">
    <property type="entry name" value="PHOSPHOGLYCOLATE PHOSPHATASE"/>
    <property type="match status" value="1"/>
</dbReference>
<dbReference type="Proteomes" id="UP000593562">
    <property type="component" value="Unassembled WGS sequence"/>
</dbReference>
<sequence length="139" mass="15560">MTECIAPQSCFKPCMWRICAKKRGYELPNLHFKTAQRKFSHGSCMVVWLSTCKGYNLSSAVVSLSVTPFWRETSLRYLGSLLNADGTASSDWLPFGDQFLMMTSIFLTYMAGAIPGRLSFLLKVSAQLLLYCVFSGNIC</sequence>
<dbReference type="InParanoid" id="A0A7J7DJ51"/>
<gene>
    <name evidence="2" type="ORF">HS088_TW06G00490</name>
</gene>
<organism evidence="2 3">
    <name type="scientific">Tripterygium wilfordii</name>
    <name type="common">Thunder God vine</name>
    <dbReference type="NCBI Taxonomy" id="458696"/>
    <lineage>
        <taxon>Eukaryota</taxon>
        <taxon>Viridiplantae</taxon>
        <taxon>Streptophyta</taxon>
        <taxon>Embryophyta</taxon>
        <taxon>Tracheophyta</taxon>
        <taxon>Spermatophyta</taxon>
        <taxon>Magnoliopsida</taxon>
        <taxon>eudicotyledons</taxon>
        <taxon>Gunneridae</taxon>
        <taxon>Pentapetalae</taxon>
        <taxon>rosids</taxon>
        <taxon>fabids</taxon>
        <taxon>Celastrales</taxon>
        <taxon>Celastraceae</taxon>
        <taxon>Tripterygium</taxon>
    </lineage>
</organism>
<proteinExistence type="predicted"/>
<keyword evidence="1" id="KW-1133">Transmembrane helix</keyword>
<keyword evidence="3" id="KW-1185">Reference proteome</keyword>